<keyword evidence="2" id="KW-1185">Reference proteome</keyword>
<accession>A0A7U4E7E3</accession>
<dbReference type="AlphaFoldDB" id="A0A7U4E7E3"/>
<dbReference type="KEGG" id="rsi:Runsl_3726"/>
<protein>
    <submittedName>
        <fullName evidence="1">Uncharacterized protein</fullName>
    </submittedName>
</protein>
<sequence>MLNEKEVTYLENQIPILAEYATKQAFWQTLASGDSVLIAEDGKLIEIFPDGSRTFRKEIEKPVKVTQRFFRIQK</sequence>
<organism evidence="1 2">
    <name type="scientific">Runella slithyformis (strain ATCC 29530 / DSM 19594 / LMG 11500 / NCIMB 11436 / LSU 4)</name>
    <dbReference type="NCBI Taxonomy" id="761193"/>
    <lineage>
        <taxon>Bacteria</taxon>
        <taxon>Pseudomonadati</taxon>
        <taxon>Bacteroidota</taxon>
        <taxon>Cytophagia</taxon>
        <taxon>Cytophagales</taxon>
        <taxon>Spirosomataceae</taxon>
        <taxon>Runella</taxon>
    </lineage>
</organism>
<reference evidence="2" key="1">
    <citation type="submission" date="2011-06" db="EMBL/GenBank/DDBJ databases">
        <title>The complete genome of chromosome of Runella slithyformis DSM 19594.</title>
        <authorList>
            <consortium name="US DOE Joint Genome Institute (JGI-PGF)"/>
            <person name="Lucas S."/>
            <person name="Han J."/>
            <person name="Lapidus A."/>
            <person name="Bruce D."/>
            <person name="Goodwin L."/>
            <person name="Pitluck S."/>
            <person name="Peters L."/>
            <person name="Kyrpides N."/>
            <person name="Mavromatis K."/>
            <person name="Ivanova N."/>
            <person name="Ovchinnikova G."/>
            <person name="Zhang X."/>
            <person name="Misra M."/>
            <person name="Detter J.C."/>
            <person name="Tapia R."/>
            <person name="Han C."/>
            <person name="Land M."/>
            <person name="Hauser L."/>
            <person name="Markowitz V."/>
            <person name="Cheng J.-F."/>
            <person name="Hugenholtz P."/>
            <person name="Woyke T."/>
            <person name="Wu D."/>
            <person name="Tindall B."/>
            <person name="Faehrich R."/>
            <person name="Brambilla E."/>
            <person name="Klenk H.-P."/>
            <person name="Eisen J.A."/>
        </authorList>
    </citation>
    <scope>NUCLEOTIDE SEQUENCE [LARGE SCALE GENOMIC DNA]</scope>
    <source>
        <strain evidence="2">ATCC 29530 / DSM 19594 / LMG 11500 / NCIMB 11436 / LSU 4</strain>
    </source>
</reference>
<reference evidence="1 2" key="2">
    <citation type="journal article" date="2012" name="Stand. Genomic Sci.">
        <title>Complete genome sequence of the aquatic bacterium Runella slithyformis type strain (LSU 4(T)).</title>
        <authorList>
            <person name="Copeland A."/>
            <person name="Zhang X."/>
            <person name="Misra M."/>
            <person name="Lapidus A."/>
            <person name="Nolan M."/>
            <person name="Lucas S."/>
            <person name="Deshpande S."/>
            <person name="Cheng J.F."/>
            <person name="Tapia R."/>
            <person name="Goodwin L.A."/>
            <person name="Pitluck S."/>
            <person name="Liolios K."/>
            <person name="Pagani I."/>
            <person name="Ivanova N."/>
            <person name="Mikhailova N."/>
            <person name="Pati A."/>
            <person name="Chen A."/>
            <person name="Palaniappan K."/>
            <person name="Land M."/>
            <person name="Hauser L."/>
            <person name="Pan C."/>
            <person name="Jeffries C.D."/>
            <person name="Detter J.C."/>
            <person name="Brambilla E.M."/>
            <person name="Rohde M."/>
            <person name="Djao O.D."/>
            <person name="Goker M."/>
            <person name="Sikorski J."/>
            <person name="Tindall B.J."/>
            <person name="Woyke T."/>
            <person name="Bristow J."/>
            <person name="Eisen J.A."/>
            <person name="Markowitz V."/>
            <person name="Hugenholtz P."/>
            <person name="Kyrpides N.C."/>
            <person name="Klenk H.P."/>
            <person name="Mavromatis K."/>
        </authorList>
    </citation>
    <scope>NUCLEOTIDE SEQUENCE [LARGE SCALE GENOMIC DNA]</scope>
    <source>
        <strain evidence="2">ATCC 29530 / DSM 19594 / LMG 11500 / NCIMB 11436 / LSU 4</strain>
    </source>
</reference>
<dbReference type="Proteomes" id="UP000000493">
    <property type="component" value="Chromosome"/>
</dbReference>
<dbReference type="EMBL" id="CP002859">
    <property type="protein sequence ID" value="AEI50084.1"/>
    <property type="molecule type" value="Genomic_DNA"/>
</dbReference>
<evidence type="ECO:0000313" key="2">
    <source>
        <dbReference type="Proteomes" id="UP000000493"/>
    </source>
</evidence>
<name>A0A7U4E7E3_RUNSL</name>
<gene>
    <name evidence="1" type="ordered locus">Runsl_3726</name>
</gene>
<proteinExistence type="predicted"/>
<dbReference type="RefSeq" id="WP_013929387.1">
    <property type="nucleotide sequence ID" value="NC_015703.1"/>
</dbReference>
<evidence type="ECO:0000313" key="1">
    <source>
        <dbReference type="EMBL" id="AEI50084.1"/>
    </source>
</evidence>